<keyword evidence="1" id="KW-1133">Transmembrane helix</keyword>
<evidence type="ECO:0000256" key="2">
    <source>
        <dbReference type="SAM" id="Coils"/>
    </source>
</evidence>
<feature type="transmembrane region" description="Helical" evidence="1">
    <location>
        <begin position="122"/>
        <end position="139"/>
    </location>
</feature>
<dbReference type="Pfam" id="PF05758">
    <property type="entry name" value="Ycf1"/>
    <property type="match status" value="2"/>
</dbReference>
<organism evidence="4">
    <name type="scientific">Chamaecyparis lawsoniana</name>
    <name type="common">Lawson false cypress</name>
    <name type="synonym">Cupressus lawsoniana</name>
    <dbReference type="NCBI Taxonomy" id="58030"/>
    <lineage>
        <taxon>Eukaryota</taxon>
        <taxon>Viridiplantae</taxon>
        <taxon>Streptophyta</taxon>
        <taxon>Embryophyta</taxon>
        <taxon>Tracheophyta</taxon>
        <taxon>Spermatophyta</taxon>
        <taxon>Pinopsida</taxon>
        <taxon>Pinidae</taxon>
        <taxon>Conifers II</taxon>
        <taxon>Cupressales</taxon>
        <taxon>Cupressaceae</taxon>
        <taxon>Chamaecyparis</taxon>
    </lineage>
</organism>
<evidence type="ECO:0000256" key="1">
    <source>
        <dbReference type="RuleBase" id="RU364085"/>
    </source>
</evidence>
<keyword evidence="1" id="KW-0813">Transport</keyword>
<reference evidence="4" key="2">
    <citation type="journal article" date="2017" name="Sci. Rep.">
        <title>Multiple measures could alleviate long-branch attraction in phylogenomic reconstruction of Cupressoideae (Cupressaceae).</title>
        <authorList>
            <person name="Qu X.J."/>
            <person name="Jin J.J."/>
            <person name="Chaw S.M."/>
            <person name="Li D.Z."/>
            <person name="Yi T.S."/>
        </authorList>
    </citation>
    <scope>NUCLEOTIDE SEQUENCE</scope>
</reference>
<feature type="transmembrane region" description="Helical" evidence="1">
    <location>
        <begin position="199"/>
        <end position="216"/>
    </location>
</feature>
<feature type="region of interest" description="Disordered" evidence="3">
    <location>
        <begin position="1714"/>
        <end position="1760"/>
    </location>
</feature>
<feature type="compositionally biased region" description="Basic residues" evidence="3">
    <location>
        <begin position="1614"/>
        <end position="1625"/>
    </location>
</feature>
<dbReference type="GO" id="GO:0015031">
    <property type="term" value="P:protein transport"/>
    <property type="evidence" value="ECO:0007669"/>
    <property type="project" value="UniProtKB-KW"/>
</dbReference>
<feature type="coiled-coil region" evidence="2">
    <location>
        <begin position="1628"/>
        <end position="1667"/>
    </location>
</feature>
<dbReference type="EMBL" id="KX832622">
    <property type="protein sequence ID" value="AQM39038.1"/>
    <property type="molecule type" value="Genomic_DNA"/>
</dbReference>
<keyword evidence="1" id="KW-0653">Protein transport</keyword>
<feature type="compositionally biased region" description="Basic and acidic residues" evidence="3">
    <location>
        <begin position="1577"/>
        <end position="1591"/>
    </location>
</feature>
<dbReference type="InterPro" id="IPR008896">
    <property type="entry name" value="TIC214"/>
</dbReference>
<feature type="transmembrane region" description="Helical" evidence="1">
    <location>
        <begin position="63"/>
        <end position="86"/>
    </location>
</feature>
<dbReference type="PANTHER" id="PTHR33163">
    <property type="entry name" value="PROTEIN TIC 214-RELATED"/>
    <property type="match status" value="1"/>
</dbReference>
<keyword evidence="1" id="KW-1001">Plastid inner membrane</keyword>
<feature type="region of interest" description="Disordered" evidence="3">
    <location>
        <begin position="1576"/>
        <end position="1625"/>
    </location>
</feature>
<feature type="compositionally biased region" description="Basic and acidic residues" evidence="3">
    <location>
        <begin position="1598"/>
        <end position="1613"/>
    </location>
</feature>
<keyword evidence="2" id="KW-0175">Coiled coil</keyword>
<comment type="subcellular location">
    <subcellularLocation>
        <location evidence="1">Plastid</location>
        <location evidence="1">Chloroplast inner membrane</location>
    </subcellularLocation>
</comment>
<comment type="subunit">
    <text evidence="1">Part of the Tic complex.</text>
</comment>
<comment type="function">
    <text evidence="1">Involved in protein precursor import into chloroplasts. May be part of an intermediate translocation complex acting as a protein-conducting channel at the inner envelope.</text>
</comment>
<dbReference type="PANTHER" id="PTHR33163:SF40">
    <property type="entry name" value="PROTEIN TIC 214"/>
    <property type="match status" value="1"/>
</dbReference>
<protein>
    <recommendedName>
        <fullName evidence="1">Protein TIC 214</fullName>
    </recommendedName>
    <alternativeName>
        <fullName evidence="1">Translocon at the inner envelope membrane of chloroplasts 214</fullName>
    </alternativeName>
</protein>
<feature type="region of interest" description="Disordered" evidence="3">
    <location>
        <begin position="882"/>
        <end position="904"/>
    </location>
</feature>
<evidence type="ECO:0000256" key="3">
    <source>
        <dbReference type="SAM" id="MobiDB-lite"/>
    </source>
</evidence>
<keyword evidence="1" id="KW-0812">Transmembrane</keyword>
<keyword evidence="1 4" id="KW-0150">Chloroplast</keyword>
<feature type="transmembrane region" description="Helical" evidence="1">
    <location>
        <begin position="159"/>
        <end position="178"/>
    </location>
</feature>
<reference evidence="4" key="1">
    <citation type="submission" date="2016-09" db="EMBL/GenBank/DDBJ databases">
        <authorList>
            <person name="Capua I."/>
            <person name="De Benedictis P."/>
            <person name="Joannis T."/>
            <person name="Lombin L.H."/>
            <person name="Cattoli G."/>
        </authorList>
    </citation>
    <scope>NUCLEOTIDE SEQUENCE</scope>
</reference>
<proteinExistence type="inferred from homology"/>
<keyword evidence="1" id="KW-0472">Membrane</keyword>
<accession>A0A1U7EGN3</accession>
<keyword evidence="1 4" id="KW-0934">Plastid</keyword>
<name>A0A1U7EGN3_CHALA</name>
<sequence length="2331" mass="278791">MITEIYYLIVPWIQRFTPVLLFGVYYGFLSTLPIGPAQMYYVRAMLIQNKVVDNRKIVPTGKLILGGSFVAQLVVFSSIYLGPIYASIWKPHVMTIMLVPVLLFLIFQTSLTRKYPWIQNPAIEFLIGVALQLLNPALFGKSVYTRLTNMMLFRYSGSYIFLLSTAAGWLSGQILFVKMTKIFCSRVENDVPLKANRKGELFAFSFQVIFFAYAMLTCYGRNPSFIATKWNDSRSFIQGPREELEEVSLDLSDKKKSFREGFKTPKKKKRHKYQTKAAINMTKNQVNKSPIPLSPSYRTLVRILSLEDLKLDTEADSTLASFLIKRWPLIFFDSNRFNQPLRYVSIGDFILRGPVKSQVAEYFFDVCLSDGDQRISFTAPPSMSFFAKMANLGDQSLDSNQDNLDEWIVKKSERKSYLGEELENRVRALSNGSPIVDILEKKIRFSRTKEGKYLPEVHDPLLSGPFRGSMNQFKSPWMLHSEDYLKEQKKKLSECKNHDSTNRLFRISLIPPENKNRIVQPRIKMISKWWIEKIHMFLLEEQNRKKWLDESTLEDFKSRYEKIYPQNLSSLEHVFKTLVPVPLNARIEEGIASCDKKLLTHYLLHIFLETTGLKWELLLSVLPIEQALLYERFFFINLKEFSNSEVSMNIKKSQKDILKDFVEISKEGLASKKKRTKKKKNKNYKSNFDQDLFEKKQFDQDMKDFKNFHELYLIYNKFMEKEKIRVDDYEPRIRDFNRFIVPKLPSTLISGVHDPLAVKDCLETRPKKARQLIIIRPFDKIKELQKKKKEKKKGFFQPFKKLEQEKNPEQEETFEADKGGDEEEDLVFKDIYVFSYPYEGDFRRDLVKGAVRFQRRKVSAINHWIARPESILFGRLRSMTQKPEGMTTQKSHHKPFPKKEVKEKTKMKKTSRSLRIYEKFLERRERRKEERRRRTQQTFDGEVIHYVRAALLFTHTYLRKRLYFPILIIAKNIGRTLLFQVPEWEQDWSNLQKEAYLKCNYDGYELTDPDVPKKFIKDYIKEGIQIKIVYPFRLRPWYESNSTETDQKTTGFLTIYGTEIDLPFGNPPKVPSFWKPIHECIWNYTSDRAKPIIEPIRQLIIIIKPIIEPIRQLINKKIKTEIKIDTRTEIRMIRTRPTSNMKFSLEVVQDEPSSIQMEQNLDLLDPDYWTTTMNDRINQMNEEYLFNLDIYNKLKTDFKQIMDQPSPDIKSRLKKEWTRIKIWRSLFQKKTIRFIKKKLPYFMKVIHFRVKLILIDLKISMFNMIESNLEFYMELSRSIEAIKKIVNSNDPISKNAESKCQGKEISQAYVFHKIWREIRNMKGFYARDLLESRTSSPFIKKNVKEFLHSQGLLDCKHPRELTANHWKQWLKWCAGYRIAPHKKKKNIIGNRLGWSEFASFLGEKRFASFLTRLKNRIKRHRYDLLAYSYLDHMKEDNHGPAIQYIPEPDYKAITNFQNPGSCKKKNKKNSSKKKNVDFFSATKKKYYKKSRYYKWQFWLFPNLRKRIKNANKLGDVFPPDIIRRQIEQMWEFREIQVPKDFDVDAFVIESLRKKEEERRSKLAALEEIREARRKRKEERLKTRDERRKKLESATSPEEVNRLRRVFKGEDDQNKKKRMRESKQRFFKQQRARQLAKIAAQKAEQLRKEERRRKLEELRRKKKYSNKKKKDFLVRDFNNIYCPKKNIDKINIEKEEVRIAIKEIILKQDAKKASQGDKKAWDRVKSKLDEKNKKVKVPSETKTKPKKDNKQVQDPRTARTEYLKEQKRFQREAKRLAREAELKEEMRLRGMDPQKELVKEKLAYREMAKNIRRWRTKFELEKLPLAPWASKFKNASRFFDKKKLGDDAAVADLLFPYAENGDLDLELLETVLYLKSCFPKENDLLRVFAEATRRSMPFVPGYFNDRFFVYKIASLFLKLKKKKIDVNLFDRSQRRRKIHSIEDLNEKISSSFIFEDVFLPRRRREFRILNLLNLENNLDENVRFNSKEIPNDQGLMKKSEHLIVDTRQKIRRFLWPRYRLEDLICMNRFWWNTNNGSRSVMLRVRMYPKIDHWEHIQNSLYFIRHSFISIREILQNFGNHTKSFLGTKHSPVAGQNEAINEVKLKKEDSFCSISSSLPSDRSPYNELLTIVRRIINLLRDSIMESIGSLFSKLRDFLIRRMSSLKDFLIRRMSSLRDFLIRRMSSLRDFLIKSMRELFSKLRDFLIKSMRELFSKLRDFLIKSMREFFSKLRLELQKVLNPLKRKLIKLIDSLKFETQLINFRSRSFLRNFLNEIRVKLINFLSFLRDIIDKLLVKLKRPRPLSRWEKTRNFFQKYIRPIYFLLEFYCLFRR</sequence>
<gene>
    <name evidence="4" type="primary">ycf1</name>
    <name evidence="1" type="synonym">TIC214</name>
</gene>
<evidence type="ECO:0000313" key="4">
    <source>
        <dbReference type="EMBL" id="AQM39038.1"/>
    </source>
</evidence>
<comment type="similarity">
    <text evidence="1">Belongs to the TIC214 family.</text>
</comment>
<geneLocation type="chloroplast" evidence="4"/>
<feature type="transmembrane region" description="Helical" evidence="1">
    <location>
        <begin position="92"/>
        <end position="110"/>
    </location>
</feature>
<feature type="transmembrane region" description="Helical" evidence="1">
    <location>
        <begin position="20"/>
        <end position="42"/>
    </location>
</feature>
<dbReference type="GO" id="GO:0009706">
    <property type="term" value="C:chloroplast inner membrane"/>
    <property type="evidence" value="ECO:0007669"/>
    <property type="project" value="UniProtKB-SubCell"/>
</dbReference>